<dbReference type="Proteomes" id="UP000485058">
    <property type="component" value="Unassembled WGS sequence"/>
</dbReference>
<comment type="subcellular location">
    <subcellularLocation>
        <location evidence="1">Nucleus</location>
    </subcellularLocation>
</comment>
<gene>
    <name evidence="6" type="ORF">HaLaN_03059</name>
</gene>
<sequence length="179" mass="19690">MFPWDAIQTASGRCDRLNRYPQTAAADELMASVRLPDGTEALLEQLDEQPVLVPDELTQHLMRKSGQDCQDARLVRLVGLAAQRFIAEVVHDSLQLYKARLGTASKKNLKDAGYRHTRRVLTTEDVAKALKEVRVLRVETGRCWGIACTPGKGSSSLQSGSLYGNPTLRLCKPCTPGAL</sequence>
<reference evidence="6 7" key="1">
    <citation type="submission" date="2020-02" db="EMBL/GenBank/DDBJ databases">
        <title>Draft genome sequence of Haematococcus lacustris strain NIES-144.</title>
        <authorList>
            <person name="Morimoto D."/>
            <person name="Nakagawa S."/>
            <person name="Yoshida T."/>
            <person name="Sawayama S."/>
        </authorList>
    </citation>
    <scope>NUCLEOTIDE SEQUENCE [LARGE SCALE GENOMIC DNA]</scope>
    <source>
        <strain evidence="6 7">NIES-144</strain>
    </source>
</reference>
<protein>
    <recommendedName>
        <fullName evidence="8">Transcription initiation factor TFIID subunit 10</fullName>
    </recommendedName>
</protein>
<dbReference type="EMBL" id="BLLF01000140">
    <property type="protein sequence ID" value="GFH08144.1"/>
    <property type="molecule type" value="Genomic_DNA"/>
</dbReference>
<evidence type="ECO:0000256" key="5">
    <source>
        <dbReference type="ARBA" id="ARBA00025730"/>
    </source>
</evidence>
<evidence type="ECO:0000256" key="2">
    <source>
        <dbReference type="ARBA" id="ARBA00023015"/>
    </source>
</evidence>
<dbReference type="AlphaFoldDB" id="A0A699YMS5"/>
<dbReference type="CDD" id="cd07982">
    <property type="entry name" value="HFD_TAF10"/>
    <property type="match status" value="1"/>
</dbReference>
<evidence type="ECO:0000256" key="3">
    <source>
        <dbReference type="ARBA" id="ARBA00023163"/>
    </source>
</evidence>
<keyword evidence="2" id="KW-0805">Transcription regulation</keyword>
<name>A0A699YMS5_HAELA</name>
<organism evidence="6 7">
    <name type="scientific">Haematococcus lacustris</name>
    <name type="common">Green alga</name>
    <name type="synonym">Haematococcus pluvialis</name>
    <dbReference type="NCBI Taxonomy" id="44745"/>
    <lineage>
        <taxon>Eukaryota</taxon>
        <taxon>Viridiplantae</taxon>
        <taxon>Chlorophyta</taxon>
        <taxon>core chlorophytes</taxon>
        <taxon>Chlorophyceae</taxon>
        <taxon>CS clade</taxon>
        <taxon>Chlamydomonadales</taxon>
        <taxon>Haematococcaceae</taxon>
        <taxon>Haematococcus</taxon>
    </lineage>
</organism>
<proteinExistence type="inferred from homology"/>
<keyword evidence="3" id="KW-0804">Transcription</keyword>
<dbReference type="PANTHER" id="PTHR21242">
    <property type="entry name" value="TRANSCRIPTION INITIATION FACTOR TFIID SUBUNIT 10"/>
    <property type="match status" value="1"/>
</dbReference>
<evidence type="ECO:0000256" key="4">
    <source>
        <dbReference type="ARBA" id="ARBA00023242"/>
    </source>
</evidence>
<dbReference type="PANTHER" id="PTHR21242:SF0">
    <property type="entry name" value="TRANSCRIPTION INITIATION FACTOR TFIID SUBUNIT 10"/>
    <property type="match status" value="1"/>
</dbReference>
<keyword evidence="4" id="KW-0539">Nucleus</keyword>
<dbReference type="InterPro" id="IPR003923">
    <property type="entry name" value="TAF10"/>
</dbReference>
<comment type="similarity">
    <text evidence="5">Belongs to the TAF10 family.</text>
</comment>
<dbReference type="PRINTS" id="PR01443">
    <property type="entry name" value="TFIID30KDSUB"/>
</dbReference>
<dbReference type="GO" id="GO:0016251">
    <property type="term" value="F:RNA polymerase II general transcription initiation factor activity"/>
    <property type="evidence" value="ECO:0007669"/>
    <property type="project" value="TreeGrafter"/>
</dbReference>
<dbReference type="GO" id="GO:1990841">
    <property type="term" value="F:promoter-specific chromatin binding"/>
    <property type="evidence" value="ECO:0007669"/>
    <property type="project" value="TreeGrafter"/>
</dbReference>
<evidence type="ECO:0000313" key="7">
    <source>
        <dbReference type="Proteomes" id="UP000485058"/>
    </source>
</evidence>
<dbReference type="GO" id="GO:0005669">
    <property type="term" value="C:transcription factor TFIID complex"/>
    <property type="evidence" value="ECO:0007669"/>
    <property type="project" value="TreeGrafter"/>
</dbReference>
<evidence type="ECO:0000313" key="6">
    <source>
        <dbReference type="EMBL" id="GFH08144.1"/>
    </source>
</evidence>
<dbReference type="Pfam" id="PF03540">
    <property type="entry name" value="TAF10"/>
    <property type="match status" value="1"/>
</dbReference>
<dbReference type="GO" id="GO:0006367">
    <property type="term" value="P:transcription initiation at RNA polymerase II promoter"/>
    <property type="evidence" value="ECO:0007669"/>
    <property type="project" value="TreeGrafter"/>
</dbReference>
<accession>A0A699YMS5</accession>
<comment type="caution">
    <text evidence="6">The sequence shown here is derived from an EMBL/GenBank/DDBJ whole genome shotgun (WGS) entry which is preliminary data.</text>
</comment>
<dbReference type="GO" id="GO:0000124">
    <property type="term" value="C:SAGA complex"/>
    <property type="evidence" value="ECO:0007669"/>
    <property type="project" value="TreeGrafter"/>
</dbReference>
<keyword evidence="7" id="KW-1185">Reference proteome</keyword>
<feature type="non-terminal residue" evidence="6">
    <location>
        <position position="179"/>
    </location>
</feature>
<evidence type="ECO:0000256" key="1">
    <source>
        <dbReference type="ARBA" id="ARBA00004123"/>
    </source>
</evidence>
<evidence type="ECO:0008006" key="8">
    <source>
        <dbReference type="Google" id="ProtNLM"/>
    </source>
</evidence>